<gene>
    <name evidence="1" type="ORF">AVDCRST_MAG84-7631</name>
</gene>
<evidence type="ECO:0000313" key="1">
    <source>
        <dbReference type="EMBL" id="CAA9428411.1"/>
    </source>
</evidence>
<name>A0A6J4Q1R4_9CYAN</name>
<dbReference type="AlphaFoldDB" id="A0A6J4Q1R4"/>
<sequence>MPGLNRLSGLAAGSKMKYHTIVKMLKNVNIVLIGVCRNFQLD</sequence>
<proteinExistence type="predicted"/>
<dbReference type="EMBL" id="CADCTZ010001874">
    <property type="protein sequence ID" value="CAA9428411.1"/>
    <property type="molecule type" value="Genomic_DNA"/>
</dbReference>
<organism evidence="1">
    <name type="scientific">uncultured Microcoleus sp</name>
    <dbReference type="NCBI Taxonomy" id="259945"/>
    <lineage>
        <taxon>Bacteria</taxon>
        <taxon>Bacillati</taxon>
        <taxon>Cyanobacteriota</taxon>
        <taxon>Cyanophyceae</taxon>
        <taxon>Oscillatoriophycideae</taxon>
        <taxon>Oscillatoriales</taxon>
        <taxon>Microcoleaceae</taxon>
        <taxon>Microcoleus</taxon>
        <taxon>environmental samples</taxon>
    </lineage>
</organism>
<protein>
    <submittedName>
        <fullName evidence="1">Uncharacterized protein</fullName>
    </submittedName>
</protein>
<accession>A0A6J4Q1R4</accession>
<reference evidence="1" key="1">
    <citation type="submission" date="2020-02" db="EMBL/GenBank/DDBJ databases">
        <authorList>
            <person name="Meier V. D."/>
        </authorList>
    </citation>
    <scope>NUCLEOTIDE SEQUENCE</scope>
    <source>
        <strain evidence="1">AVDCRST_MAG84</strain>
    </source>
</reference>